<gene>
    <name evidence="4" type="ORF">E2F50_03710</name>
</gene>
<comment type="caution">
    <text evidence="4">The sequence shown here is derived from an EMBL/GenBank/DDBJ whole genome shotgun (WGS) entry which is preliminary data.</text>
</comment>
<dbReference type="InterPro" id="IPR029062">
    <property type="entry name" value="Class_I_gatase-like"/>
</dbReference>
<dbReference type="SMART" id="SM00342">
    <property type="entry name" value="HTH_ARAC"/>
    <property type="match status" value="1"/>
</dbReference>
<dbReference type="SUPFAM" id="SSF52317">
    <property type="entry name" value="Class I glutamine amidotransferase-like"/>
    <property type="match status" value="1"/>
</dbReference>
<dbReference type="SUPFAM" id="SSF46689">
    <property type="entry name" value="Homeodomain-like"/>
    <property type="match status" value="2"/>
</dbReference>
<organism evidence="4 5">
    <name type="scientific">Rhizobium deserti</name>
    <dbReference type="NCBI Taxonomy" id="2547961"/>
    <lineage>
        <taxon>Bacteria</taxon>
        <taxon>Pseudomonadati</taxon>
        <taxon>Pseudomonadota</taxon>
        <taxon>Alphaproteobacteria</taxon>
        <taxon>Hyphomicrobiales</taxon>
        <taxon>Rhizobiaceae</taxon>
        <taxon>Rhizobium/Agrobacterium group</taxon>
        <taxon>Rhizobium</taxon>
    </lineage>
</organism>
<dbReference type="InterPro" id="IPR018060">
    <property type="entry name" value="HTH_AraC"/>
</dbReference>
<dbReference type="PANTHER" id="PTHR43130:SF3">
    <property type="entry name" value="HTH-TYPE TRANSCRIPTIONAL REGULATOR RV1931C"/>
    <property type="match status" value="1"/>
</dbReference>
<feature type="domain" description="HTH araC/xylS-type" evidence="3">
    <location>
        <begin position="217"/>
        <end position="315"/>
    </location>
</feature>
<keyword evidence="5" id="KW-1185">Reference proteome</keyword>
<dbReference type="EMBL" id="SMTL01000001">
    <property type="protein sequence ID" value="TDK39240.1"/>
    <property type="molecule type" value="Genomic_DNA"/>
</dbReference>
<dbReference type="PANTHER" id="PTHR43130">
    <property type="entry name" value="ARAC-FAMILY TRANSCRIPTIONAL REGULATOR"/>
    <property type="match status" value="1"/>
</dbReference>
<evidence type="ECO:0000313" key="5">
    <source>
        <dbReference type="Proteomes" id="UP000295238"/>
    </source>
</evidence>
<dbReference type="Proteomes" id="UP000295238">
    <property type="component" value="Unassembled WGS sequence"/>
</dbReference>
<evidence type="ECO:0000259" key="3">
    <source>
        <dbReference type="PROSITE" id="PS01124"/>
    </source>
</evidence>
<sequence length="329" mass="34473">MRSIGIFIFPGVQALDVTGPADVFAEANAFVPEAERYEVLLVAATADAVSASNGMRILPDAAVVQGKPPLDLFLVPGGPLIPRSVASASVLAAVREAAACSESFGSVCTGAFLLGEAGLLDGRRVTTHWQHAGALAASYPRTDVDPDKIFIRDGDLITSAGVTAGIDLALAIVREHHGARVANAVARRLVVAAQRQGGQSQFSPYAEIAGDIGSPIAAVKTYVMANLRKKLSVAELAAAAGMSGRSFARTFVDRYQITPADFVEQARLEAAKAALESSDAPLKLVAHDCGFRTAKHMSQVFLRRLGMTAAQYRTRQAQGRQGQATGSST</sequence>
<dbReference type="InterPro" id="IPR009057">
    <property type="entry name" value="Homeodomain-like_sf"/>
</dbReference>
<proteinExistence type="predicted"/>
<protein>
    <submittedName>
        <fullName evidence="4">GlxA family transcriptional regulator</fullName>
    </submittedName>
</protein>
<dbReference type="AlphaFoldDB" id="A0A4V3APV3"/>
<dbReference type="InterPro" id="IPR052158">
    <property type="entry name" value="INH-QAR"/>
</dbReference>
<dbReference type="PROSITE" id="PS01124">
    <property type="entry name" value="HTH_ARAC_FAMILY_2"/>
    <property type="match status" value="1"/>
</dbReference>
<name>A0A4V3APV3_9HYPH</name>
<keyword evidence="1" id="KW-0805">Transcription regulation</keyword>
<evidence type="ECO:0000256" key="1">
    <source>
        <dbReference type="ARBA" id="ARBA00023015"/>
    </source>
</evidence>
<dbReference type="GO" id="GO:0003700">
    <property type="term" value="F:DNA-binding transcription factor activity"/>
    <property type="evidence" value="ECO:0007669"/>
    <property type="project" value="InterPro"/>
</dbReference>
<dbReference type="Pfam" id="PF01965">
    <property type="entry name" value="DJ-1_PfpI"/>
    <property type="match status" value="1"/>
</dbReference>
<evidence type="ECO:0000256" key="2">
    <source>
        <dbReference type="ARBA" id="ARBA00023163"/>
    </source>
</evidence>
<dbReference type="InterPro" id="IPR002818">
    <property type="entry name" value="DJ-1/PfpI"/>
</dbReference>
<dbReference type="Pfam" id="PF12833">
    <property type="entry name" value="HTH_18"/>
    <property type="match status" value="1"/>
</dbReference>
<dbReference type="Gene3D" id="3.40.50.880">
    <property type="match status" value="1"/>
</dbReference>
<reference evidence="4 5" key="1">
    <citation type="submission" date="2019-03" db="EMBL/GenBank/DDBJ databases">
        <title>Rhizobium sp. nov., an bacterium isolated from biocrust in Mu Us Desert.</title>
        <authorList>
            <person name="Lixiong L."/>
        </authorList>
    </citation>
    <scope>NUCLEOTIDE SEQUENCE [LARGE SCALE GENOMIC DNA]</scope>
    <source>
        <strain evidence="4 5">SPY-1</strain>
    </source>
</reference>
<dbReference type="GO" id="GO:0043565">
    <property type="term" value="F:sequence-specific DNA binding"/>
    <property type="evidence" value="ECO:0007669"/>
    <property type="project" value="InterPro"/>
</dbReference>
<evidence type="ECO:0000313" key="4">
    <source>
        <dbReference type="EMBL" id="TDK39240.1"/>
    </source>
</evidence>
<dbReference type="RefSeq" id="WP_133314689.1">
    <property type="nucleotide sequence ID" value="NZ_SMTL01000001.1"/>
</dbReference>
<dbReference type="CDD" id="cd03137">
    <property type="entry name" value="GATase1_AraC_1"/>
    <property type="match status" value="1"/>
</dbReference>
<dbReference type="Gene3D" id="1.10.10.60">
    <property type="entry name" value="Homeodomain-like"/>
    <property type="match status" value="1"/>
</dbReference>
<keyword evidence="2" id="KW-0804">Transcription</keyword>
<dbReference type="OrthoDB" id="9793422at2"/>
<accession>A0A4V3APV3</accession>